<organism evidence="6">
    <name type="scientific">Ignisphaera aggregans</name>
    <dbReference type="NCBI Taxonomy" id="334771"/>
    <lineage>
        <taxon>Archaea</taxon>
        <taxon>Thermoproteota</taxon>
        <taxon>Thermoprotei</taxon>
        <taxon>Desulfurococcales</taxon>
        <taxon>Desulfurococcaceae</taxon>
        <taxon>Ignisphaera</taxon>
    </lineage>
</organism>
<dbReference type="Gene3D" id="3.40.50.1000">
    <property type="entry name" value="HAD superfamily/HAD-like"/>
    <property type="match status" value="1"/>
</dbReference>
<dbReference type="GO" id="GO:0016791">
    <property type="term" value="F:phosphatase activity"/>
    <property type="evidence" value="ECO:0007669"/>
    <property type="project" value="TreeGrafter"/>
</dbReference>
<gene>
    <name evidence="6" type="ORF">ENV14_08475</name>
</gene>
<protein>
    <submittedName>
        <fullName evidence="6">HAD family hydrolase</fullName>
    </submittedName>
</protein>
<comment type="similarity">
    <text evidence="2">Belongs to the HAD-like hydrolase superfamily.</text>
</comment>
<dbReference type="PANTHER" id="PTHR46470:SF2">
    <property type="entry name" value="GLYCERALDEHYDE 3-PHOSPHATE PHOSPHATASE"/>
    <property type="match status" value="1"/>
</dbReference>
<dbReference type="SUPFAM" id="SSF56784">
    <property type="entry name" value="HAD-like"/>
    <property type="match status" value="1"/>
</dbReference>
<name>A0A7C4FCB8_9CREN</name>
<accession>A0A7C4FCB8</accession>
<dbReference type="InterPro" id="IPR051400">
    <property type="entry name" value="HAD-like_hydrolase"/>
</dbReference>
<evidence type="ECO:0000313" key="6">
    <source>
        <dbReference type="EMBL" id="HGI88402.1"/>
    </source>
</evidence>
<dbReference type="GO" id="GO:0046872">
    <property type="term" value="F:metal ion binding"/>
    <property type="evidence" value="ECO:0007669"/>
    <property type="project" value="UniProtKB-KW"/>
</dbReference>
<dbReference type="NCBIfam" id="TIGR01549">
    <property type="entry name" value="HAD-SF-IA-v1"/>
    <property type="match status" value="1"/>
</dbReference>
<evidence type="ECO:0000256" key="2">
    <source>
        <dbReference type="ARBA" id="ARBA00007958"/>
    </source>
</evidence>
<dbReference type="AlphaFoldDB" id="A0A7C4FCB8"/>
<evidence type="ECO:0000256" key="1">
    <source>
        <dbReference type="ARBA" id="ARBA00001946"/>
    </source>
</evidence>
<dbReference type="EMBL" id="DTFF01000071">
    <property type="protein sequence ID" value="HGI88402.1"/>
    <property type="molecule type" value="Genomic_DNA"/>
</dbReference>
<dbReference type="InterPro" id="IPR023214">
    <property type="entry name" value="HAD_sf"/>
</dbReference>
<dbReference type="SFLD" id="SFLDG01129">
    <property type="entry name" value="C1.5:_HAD__Beta-PGM__Phosphata"/>
    <property type="match status" value="1"/>
</dbReference>
<keyword evidence="4 6" id="KW-0378">Hydrolase</keyword>
<dbReference type="Pfam" id="PF00702">
    <property type="entry name" value="Hydrolase"/>
    <property type="match status" value="1"/>
</dbReference>
<dbReference type="InterPro" id="IPR006439">
    <property type="entry name" value="HAD-SF_hydro_IA"/>
</dbReference>
<dbReference type="Gene3D" id="1.10.150.400">
    <property type="match status" value="1"/>
</dbReference>
<evidence type="ECO:0000256" key="3">
    <source>
        <dbReference type="ARBA" id="ARBA00022723"/>
    </source>
</evidence>
<comment type="caution">
    <text evidence="6">The sequence shown here is derived from an EMBL/GenBank/DDBJ whole genome shotgun (WGS) entry which is preliminary data.</text>
</comment>
<dbReference type="SFLD" id="SFLDS00003">
    <property type="entry name" value="Haloacid_Dehalogenase"/>
    <property type="match status" value="1"/>
</dbReference>
<comment type="cofactor">
    <cofactor evidence="1">
        <name>Mg(2+)</name>
        <dbReference type="ChEBI" id="CHEBI:18420"/>
    </cofactor>
</comment>
<keyword evidence="5" id="KW-0460">Magnesium</keyword>
<keyword evidence="3" id="KW-0479">Metal-binding</keyword>
<sequence length="245" mass="27332">MCTGVFSGMVVVEVISFDVWNTILDTKKMFALLSAELARALQIELEKSPRVEKAVHKVYDRCRQRRRLGEINGFDIVVESQALLAQELGTSHEVVMSAIEKALSTVDPQHLAYSDAISVLELLYKLGFRMGVVGNTVFWSSRYTRGLLERLGVARFFEIMVFSDATRINKPDRRIFLLFAKQMDVDPGSVAHVGDSVIEDVGGALSAGMKAIHIDRGRKSRLVLKDLGLALISELHQIIDVLEEL</sequence>
<reference evidence="6" key="1">
    <citation type="journal article" date="2020" name="mSystems">
        <title>Genome- and Community-Level Interaction Insights into Carbon Utilization and Element Cycling Functions of Hydrothermarchaeota in Hydrothermal Sediment.</title>
        <authorList>
            <person name="Zhou Z."/>
            <person name="Liu Y."/>
            <person name="Xu W."/>
            <person name="Pan J."/>
            <person name="Luo Z.H."/>
            <person name="Li M."/>
        </authorList>
    </citation>
    <scope>NUCLEOTIDE SEQUENCE [LARGE SCALE GENOMIC DNA]</scope>
    <source>
        <strain evidence="6">SpSt-732</strain>
    </source>
</reference>
<evidence type="ECO:0000256" key="4">
    <source>
        <dbReference type="ARBA" id="ARBA00022801"/>
    </source>
</evidence>
<proteinExistence type="inferred from homology"/>
<evidence type="ECO:0000256" key="5">
    <source>
        <dbReference type="ARBA" id="ARBA00022842"/>
    </source>
</evidence>
<dbReference type="InterPro" id="IPR036412">
    <property type="entry name" value="HAD-like_sf"/>
</dbReference>
<dbReference type="PANTHER" id="PTHR46470">
    <property type="entry name" value="N-ACYLNEURAMINATE-9-PHOSPHATASE"/>
    <property type="match status" value="1"/>
</dbReference>
<dbReference type="GO" id="GO:0044281">
    <property type="term" value="P:small molecule metabolic process"/>
    <property type="evidence" value="ECO:0007669"/>
    <property type="project" value="UniProtKB-ARBA"/>
</dbReference>